<feature type="transmembrane region" description="Helical" evidence="1">
    <location>
        <begin position="26"/>
        <end position="52"/>
    </location>
</feature>
<dbReference type="Proteomes" id="UP001165368">
    <property type="component" value="Unassembled WGS sequence"/>
</dbReference>
<accession>A0ABS9L2W3</accession>
<reference evidence="2" key="1">
    <citation type="submission" date="2022-01" db="EMBL/GenBank/DDBJ databases">
        <authorList>
            <person name="Jo J.-H."/>
            <person name="Im W.-T."/>
        </authorList>
    </citation>
    <scope>NUCLEOTIDE SEQUENCE</scope>
    <source>
        <strain evidence="2">I2-34</strain>
    </source>
</reference>
<evidence type="ECO:0000256" key="1">
    <source>
        <dbReference type="SAM" id="Phobius"/>
    </source>
</evidence>
<feature type="transmembrane region" description="Helical" evidence="1">
    <location>
        <begin position="106"/>
        <end position="127"/>
    </location>
</feature>
<keyword evidence="3" id="KW-1185">Reference proteome</keyword>
<dbReference type="EMBL" id="JAKLTQ010000001">
    <property type="protein sequence ID" value="MCG2620849.1"/>
    <property type="molecule type" value="Genomic_DNA"/>
</dbReference>
<keyword evidence="1" id="KW-0472">Membrane</keyword>
<evidence type="ECO:0000313" key="2">
    <source>
        <dbReference type="EMBL" id="MCG2620849.1"/>
    </source>
</evidence>
<feature type="transmembrane region" description="Helical" evidence="1">
    <location>
        <begin position="72"/>
        <end position="94"/>
    </location>
</feature>
<gene>
    <name evidence="2" type="ORF">LVY72_02850</name>
</gene>
<keyword evidence="1" id="KW-0812">Transmembrane</keyword>
<organism evidence="2 3">
    <name type="scientific">Arthrobacter hankyongi</name>
    <dbReference type="NCBI Taxonomy" id="2904801"/>
    <lineage>
        <taxon>Bacteria</taxon>
        <taxon>Bacillati</taxon>
        <taxon>Actinomycetota</taxon>
        <taxon>Actinomycetes</taxon>
        <taxon>Micrococcales</taxon>
        <taxon>Micrococcaceae</taxon>
        <taxon>Arthrobacter</taxon>
    </lineage>
</organism>
<evidence type="ECO:0008006" key="4">
    <source>
        <dbReference type="Google" id="ProtNLM"/>
    </source>
</evidence>
<dbReference type="RefSeq" id="WP_237817933.1">
    <property type="nucleotide sequence ID" value="NZ_JAKLTQ010000001.1"/>
</dbReference>
<feature type="transmembrane region" description="Helical" evidence="1">
    <location>
        <begin position="139"/>
        <end position="159"/>
    </location>
</feature>
<evidence type="ECO:0000313" key="3">
    <source>
        <dbReference type="Proteomes" id="UP001165368"/>
    </source>
</evidence>
<keyword evidence="1" id="KW-1133">Transmembrane helix</keyword>
<sequence length="176" mass="18359">MNNVTGTSPATQELPVRRRRLGRRTLLTLLTAHIVVSVGLLGDSAGFLAVAIRRATSDNPAVVEASHELLGMFALVFGIPLSFLALLTGTALGLGTRWGVFRYPWVIAKLLLIVSVIVVGATVLRPVLAGGAQLDGGTLIAGAAYDVVALTVATALGVFKPGRTLRRRQPVPTAAS</sequence>
<proteinExistence type="predicted"/>
<protein>
    <recommendedName>
        <fullName evidence="4">DUF2269 domain-containing protein</fullName>
    </recommendedName>
</protein>
<name>A0ABS9L2W3_9MICC</name>
<comment type="caution">
    <text evidence="2">The sequence shown here is derived from an EMBL/GenBank/DDBJ whole genome shotgun (WGS) entry which is preliminary data.</text>
</comment>